<evidence type="ECO:0000313" key="3">
    <source>
        <dbReference type="Proteomes" id="UP000005459"/>
    </source>
</evidence>
<evidence type="ECO:0000256" key="1">
    <source>
        <dbReference type="SAM" id="MobiDB-lite"/>
    </source>
</evidence>
<dbReference type="eggNOG" id="COG3422">
    <property type="taxonomic scope" value="Bacteria"/>
</dbReference>
<dbReference type="STRING" id="768671.ThimaDRAFT_1606"/>
<feature type="compositionally biased region" description="Basic and acidic residues" evidence="1">
    <location>
        <begin position="870"/>
        <end position="880"/>
    </location>
</feature>
<dbReference type="EMBL" id="AFWV01000005">
    <property type="protein sequence ID" value="EGV18802.1"/>
    <property type="molecule type" value="Genomic_DNA"/>
</dbReference>
<organism evidence="2 3">
    <name type="scientific">Thiocapsa marina 5811</name>
    <dbReference type="NCBI Taxonomy" id="768671"/>
    <lineage>
        <taxon>Bacteria</taxon>
        <taxon>Pseudomonadati</taxon>
        <taxon>Pseudomonadota</taxon>
        <taxon>Gammaproteobacteria</taxon>
        <taxon>Chromatiales</taxon>
        <taxon>Chromatiaceae</taxon>
        <taxon>Thiocapsa</taxon>
    </lineage>
</organism>
<keyword evidence="3" id="KW-1185">Reference proteome</keyword>
<accession>F9U9K4</accession>
<evidence type="ECO:0000313" key="2">
    <source>
        <dbReference type="EMBL" id="EGV18802.1"/>
    </source>
</evidence>
<sequence length="974" mass="109266">MNTDDLQPISRSALQEPALDFARRYQAGLERVQALSGDLWTDYNDHDPGVTILQQLCFGLTDAAYRTEHKLEDLLESLANETDPPRPSLFTGDRILTTAPVTVDDYRAFVIDRVPKVRNLWFETGEPNKPLRVLVDLWDDGDALSEELTKNASDKTLESVRECLNQARGLGTAFRVRQIDLRFFKLRMEALILAPDVADIDVVAELLFRLDLFVNPPPEFLAVDTLLQEGQAPDLIFEGPRLCHGVISRASLERKPEIALNRVRSLVLSVDGVLDVKGLEVEETGSKQTNSGSEAPPWVPRFKISKEVVDDILNKLRSGRMLRWPTRASTDGVDDVSAEQSSDYELVLARLRHRMEQRRRIASYAVKKNQDLAYASLPRGKPGGRGLSRYRSIQHWFPAVYGLGARGLPTSIIDLDADPNVPREVRRRRHLARIFQLKAYLLLFEQLLADHLAQLDGAKRLLSLAPDELRTYYCADFVSDPDDPDAPPRISHLIGHGESAGDLDTQARIRRHRAAIDGIVACGDPVELRRGMFLEHLLARFGVGFPVRHRRQFFDPRVPSEESSTNRQAQPDLSDCLKMRQEDRFRESLGRDQQRFLEQVPGLTAARGHTSLSFDSQCDVENETSATLAPPGVPADDSRDLHPIQERIRLLAGMQSGPLLVEHQLLRNPAAPAGIGCLRIPRDGEPTPEEPWSENFCIPEETGVLRLSLDGPSSEYVLHLARRYLDSSWSDALSRALSVGRCWSQGEIGDERYRVGFWSGSFDDEPIVVLEEFPSLEDAQKALRGVVAALSLALCSWSQWLRSVVEVPPWQFALSLGGDRVSALIKSSPDDHTEDLIEDWRIFVEQTVADNIPAHLQVQCYWDLEADKDAAPEPRSKDAATEDGGTADNRDMERRWREAAGKIARAIAVGCAKRSGPDGDEETGTCKTPAPEAMLQREMLDRIGRLETTRLMEEPMRWLCELSRQSNSTPRAQT</sequence>
<reference evidence="2 3" key="1">
    <citation type="submission" date="2011-06" db="EMBL/GenBank/DDBJ databases">
        <title>The draft genome of Thiocapsa marina 5811.</title>
        <authorList>
            <consortium name="US DOE Joint Genome Institute (JGI-PGF)"/>
            <person name="Lucas S."/>
            <person name="Han J."/>
            <person name="Cheng J.-F."/>
            <person name="Goodwin L."/>
            <person name="Pitluck S."/>
            <person name="Peters L."/>
            <person name="Land M.L."/>
            <person name="Hauser L."/>
            <person name="Vogl K."/>
            <person name="Liu Z."/>
            <person name="Imhoff J."/>
            <person name="Thiel V."/>
            <person name="Frigaard N.-U."/>
            <person name="Bryant D."/>
            <person name="Woyke T.J."/>
        </authorList>
    </citation>
    <scope>NUCLEOTIDE SEQUENCE [LARGE SCALE GENOMIC DNA]</scope>
    <source>
        <strain evidence="2 3">5811</strain>
    </source>
</reference>
<name>F9U9K4_9GAMM</name>
<gene>
    <name evidence="2" type="ORF">ThimaDRAFT_1606</name>
</gene>
<dbReference type="RefSeq" id="WP_007192483.1">
    <property type="nucleotide sequence ID" value="NZ_AFWV01000005.1"/>
</dbReference>
<dbReference type="Proteomes" id="UP000005459">
    <property type="component" value="Unassembled WGS sequence"/>
</dbReference>
<dbReference type="AlphaFoldDB" id="F9U9K4"/>
<proteinExistence type="predicted"/>
<feature type="region of interest" description="Disordered" evidence="1">
    <location>
        <begin position="870"/>
        <end position="891"/>
    </location>
</feature>
<dbReference type="OrthoDB" id="8263000at2"/>
<protein>
    <submittedName>
        <fullName evidence="2">Uncharacterized protein</fullName>
    </submittedName>
</protein>